<feature type="transmembrane region" description="Helical" evidence="10">
    <location>
        <begin position="54"/>
        <end position="78"/>
    </location>
</feature>
<dbReference type="GO" id="GO:0005351">
    <property type="term" value="F:carbohydrate:proton symporter activity"/>
    <property type="evidence" value="ECO:0007669"/>
    <property type="project" value="TreeGrafter"/>
</dbReference>
<reference evidence="12 13" key="1">
    <citation type="journal article" date="2020" name="ISME J.">
        <title>Uncovering the hidden diversity of litter-decomposition mechanisms in mushroom-forming fungi.</title>
        <authorList>
            <person name="Floudas D."/>
            <person name="Bentzer J."/>
            <person name="Ahren D."/>
            <person name="Johansson T."/>
            <person name="Persson P."/>
            <person name="Tunlid A."/>
        </authorList>
    </citation>
    <scope>NUCLEOTIDE SEQUENCE [LARGE SCALE GENOMIC DNA]</scope>
    <source>
        <strain evidence="12 13">CBS 101986</strain>
    </source>
</reference>
<sequence length="551" mass="61674">MSDVARASPRRLVGQSLLYSISVFASLGVFLFGYDQGVMSGIITGPYFRKYFNYPGPLEIGTMVAVLEIGAFITSVAAGRVGDIIGRKGTLFIGAVIFTVGGAIQTFTIGFWSMLLGRIISGFGVGLLSTIVPIYQSEISPPNHRGALACMEFTCNIIGYSSSVWTDYFSSFIESDLSWRLPLFIQCVIGTILAVGSLLIPESPRWLIDNGKDHDGKRVIADLHGGDLNDPIAVAEYEEIKDKVREDRESGEPRTYTVMWRKYKRRVLLAMSSQAFAQLNGINVISYYAPRVFEEAGWIGREAILMTGINSVIYVLSTIPTWYLVDNWGRRAILLSGAVVMAGSLVATGWWLYIDVPQTPNAVVICVIIFNAAFASILIILQTNSWGPIPWLYPPEIMPLNFRAKGVSLSTATNWAFNFLVGEVTPFFQEVIQWRLYPMHGFFCICSFVLVYFLYPETKGVPLEEMDVVFGEEQREDELDYADSETVSLVGSPHQHPSSPEYATRQQYRRSHSDQEEHLSGPAEANRNDGWFVRLFNRTKQHRDYHAIDES</sequence>
<evidence type="ECO:0000256" key="9">
    <source>
        <dbReference type="SAM" id="MobiDB-lite"/>
    </source>
</evidence>
<evidence type="ECO:0000256" key="2">
    <source>
        <dbReference type="ARBA" id="ARBA00010992"/>
    </source>
</evidence>
<evidence type="ECO:0000256" key="7">
    <source>
        <dbReference type="ARBA" id="ARBA00049119"/>
    </source>
</evidence>
<accession>A0A8H5EUY6</accession>
<evidence type="ECO:0000256" key="8">
    <source>
        <dbReference type="RuleBase" id="RU003346"/>
    </source>
</evidence>
<evidence type="ECO:0000256" key="6">
    <source>
        <dbReference type="ARBA" id="ARBA00023136"/>
    </source>
</evidence>
<dbReference type="PANTHER" id="PTHR48022">
    <property type="entry name" value="PLASTIDIC GLUCOSE TRANSPORTER 4"/>
    <property type="match status" value="1"/>
</dbReference>
<proteinExistence type="inferred from homology"/>
<keyword evidence="5 10" id="KW-1133">Transmembrane helix</keyword>
<feature type="transmembrane region" description="Helical" evidence="10">
    <location>
        <begin position="304"/>
        <end position="325"/>
    </location>
</feature>
<feature type="transmembrane region" description="Helical" evidence="10">
    <location>
        <begin position="177"/>
        <end position="200"/>
    </location>
</feature>
<dbReference type="InterPro" id="IPR005829">
    <property type="entry name" value="Sugar_transporter_CS"/>
</dbReference>
<evidence type="ECO:0000256" key="5">
    <source>
        <dbReference type="ARBA" id="ARBA00022989"/>
    </source>
</evidence>
<evidence type="ECO:0000256" key="3">
    <source>
        <dbReference type="ARBA" id="ARBA00022448"/>
    </source>
</evidence>
<dbReference type="EMBL" id="JAACJJ010000056">
    <property type="protein sequence ID" value="KAF5313242.1"/>
    <property type="molecule type" value="Genomic_DNA"/>
</dbReference>
<feature type="transmembrane region" description="Helical" evidence="10">
    <location>
        <begin position="12"/>
        <end position="34"/>
    </location>
</feature>
<dbReference type="InterPro" id="IPR005828">
    <property type="entry name" value="MFS_sugar_transport-like"/>
</dbReference>
<dbReference type="PROSITE" id="PS50850">
    <property type="entry name" value="MFS"/>
    <property type="match status" value="1"/>
</dbReference>
<evidence type="ECO:0000256" key="1">
    <source>
        <dbReference type="ARBA" id="ARBA00004141"/>
    </source>
</evidence>
<dbReference type="AlphaFoldDB" id="A0A8H5EUY6"/>
<dbReference type="OrthoDB" id="648285at2759"/>
<dbReference type="Pfam" id="PF00083">
    <property type="entry name" value="Sugar_tr"/>
    <property type="match status" value="1"/>
</dbReference>
<dbReference type="InterPro" id="IPR020846">
    <property type="entry name" value="MFS_dom"/>
</dbReference>
<feature type="region of interest" description="Disordered" evidence="9">
    <location>
        <begin position="483"/>
        <end position="526"/>
    </location>
</feature>
<dbReference type="Proteomes" id="UP000567179">
    <property type="component" value="Unassembled WGS sequence"/>
</dbReference>
<dbReference type="InterPro" id="IPR050360">
    <property type="entry name" value="MFS_Sugar_Transporters"/>
</dbReference>
<dbReference type="NCBIfam" id="TIGR00879">
    <property type="entry name" value="SP"/>
    <property type="match status" value="1"/>
</dbReference>
<dbReference type="SUPFAM" id="SSF103473">
    <property type="entry name" value="MFS general substrate transporter"/>
    <property type="match status" value="1"/>
</dbReference>
<dbReference type="InterPro" id="IPR036259">
    <property type="entry name" value="MFS_trans_sf"/>
</dbReference>
<feature type="transmembrane region" description="Helical" evidence="10">
    <location>
        <begin position="332"/>
        <end position="354"/>
    </location>
</feature>
<dbReference type="PRINTS" id="PR00171">
    <property type="entry name" value="SUGRTRNSPORT"/>
</dbReference>
<gene>
    <name evidence="12" type="ORF">D9619_002985</name>
</gene>
<comment type="similarity">
    <text evidence="2 8">Belongs to the major facilitator superfamily. Sugar transporter (TC 2.A.1.1) family.</text>
</comment>
<keyword evidence="4 10" id="KW-0812">Transmembrane</keyword>
<feature type="transmembrane region" description="Helical" evidence="10">
    <location>
        <begin position="90"/>
        <end position="109"/>
    </location>
</feature>
<evidence type="ECO:0000313" key="13">
    <source>
        <dbReference type="Proteomes" id="UP000567179"/>
    </source>
</evidence>
<comment type="subcellular location">
    <subcellularLocation>
        <location evidence="1">Membrane</location>
        <topology evidence="1">Multi-pass membrane protein</topology>
    </subcellularLocation>
</comment>
<feature type="transmembrane region" description="Helical" evidence="10">
    <location>
        <begin position="436"/>
        <end position="455"/>
    </location>
</feature>
<evidence type="ECO:0000256" key="4">
    <source>
        <dbReference type="ARBA" id="ARBA00022692"/>
    </source>
</evidence>
<keyword evidence="3 8" id="KW-0813">Transport</keyword>
<feature type="transmembrane region" description="Helical" evidence="10">
    <location>
        <begin position="360"/>
        <end position="381"/>
    </location>
</feature>
<keyword evidence="13" id="KW-1185">Reference proteome</keyword>
<dbReference type="Gene3D" id="1.20.1250.20">
    <property type="entry name" value="MFS general substrate transporter like domains"/>
    <property type="match status" value="1"/>
</dbReference>
<name>A0A8H5EUY6_9AGAR</name>
<comment type="catalytic activity">
    <reaction evidence="7">
        <text>myo-inositol(out) + H(+)(out) = myo-inositol(in) + H(+)(in)</text>
        <dbReference type="Rhea" id="RHEA:60364"/>
        <dbReference type="ChEBI" id="CHEBI:15378"/>
        <dbReference type="ChEBI" id="CHEBI:17268"/>
    </reaction>
</comment>
<comment type="caution">
    <text evidence="12">The sequence shown here is derived from an EMBL/GenBank/DDBJ whole genome shotgun (WGS) entry which is preliminary data.</text>
</comment>
<dbReference type="PROSITE" id="PS00217">
    <property type="entry name" value="SUGAR_TRANSPORT_2"/>
    <property type="match status" value="1"/>
</dbReference>
<dbReference type="InterPro" id="IPR003663">
    <property type="entry name" value="Sugar/inositol_transpt"/>
</dbReference>
<evidence type="ECO:0000259" key="11">
    <source>
        <dbReference type="PROSITE" id="PS50850"/>
    </source>
</evidence>
<dbReference type="GO" id="GO:0016020">
    <property type="term" value="C:membrane"/>
    <property type="evidence" value="ECO:0007669"/>
    <property type="project" value="UniProtKB-SubCell"/>
</dbReference>
<evidence type="ECO:0000256" key="10">
    <source>
        <dbReference type="SAM" id="Phobius"/>
    </source>
</evidence>
<feature type="domain" description="Major facilitator superfamily (MFS) profile" evidence="11">
    <location>
        <begin position="21"/>
        <end position="459"/>
    </location>
</feature>
<evidence type="ECO:0000313" key="12">
    <source>
        <dbReference type="EMBL" id="KAF5313242.1"/>
    </source>
</evidence>
<dbReference type="PANTHER" id="PTHR48022:SF73">
    <property type="entry name" value="METABOLITE TRANSPORT PROTEIN YDL199C-RELATED"/>
    <property type="match status" value="1"/>
</dbReference>
<organism evidence="12 13">
    <name type="scientific">Psilocybe cf. subviscida</name>
    <dbReference type="NCBI Taxonomy" id="2480587"/>
    <lineage>
        <taxon>Eukaryota</taxon>
        <taxon>Fungi</taxon>
        <taxon>Dikarya</taxon>
        <taxon>Basidiomycota</taxon>
        <taxon>Agaricomycotina</taxon>
        <taxon>Agaricomycetes</taxon>
        <taxon>Agaricomycetidae</taxon>
        <taxon>Agaricales</taxon>
        <taxon>Agaricineae</taxon>
        <taxon>Strophariaceae</taxon>
        <taxon>Psilocybe</taxon>
    </lineage>
</organism>
<protein>
    <recommendedName>
        <fullName evidence="11">Major facilitator superfamily (MFS) profile domain-containing protein</fullName>
    </recommendedName>
</protein>
<dbReference type="FunFam" id="1.20.1250.20:FF:000119">
    <property type="entry name" value="MFS monosaccharide transporter, putative"/>
    <property type="match status" value="1"/>
</dbReference>
<feature type="transmembrane region" description="Helical" evidence="10">
    <location>
        <begin position="267"/>
        <end position="289"/>
    </location>
</feature>
<keyword evidence="6 10" id="KW-0472">Membrane</keyword>